<feature type="region of interest" description="Disordered" evidence="1">
    <location>
        <begin position="307"/>
        <end position="335"/>
    </location>
</feature>
<reference evidence="2" key="1">
    <citation type="submission" date="2014-09" db="EMBL/GenBank/DDBJ databases">
        <title>Genome sequence of the luminous mushroom Mycena chlorophos for searching fungal bioluminescence genes.</title>
        <authorList>
            <person name="Tanaka Y."/>
            <person name="Kasuga D."/>
            <person name="Oba Y."/>
            <person name="Hase S."/>
            <person name="Sato K."/>
            <person name="Oba Y."/>
            <person name="Sakakibara Y."/>
        </authorList>
    </citation>
    <scope>NUCLEOTIDE SEQUENCE</scope>
</reference>
<proteinExistence type="predicted"/>
<dbReference type="EMBL" id="DF846116">
    <property type="protein sequence ID" value="GAT50009.1"/>
    <property type="molecule type" value="Genomic_DNA"/>
</dbReference>
<evidence type="ECO:0000313" key="3">
    <source>
        <dbReference type="Proteomes" id="UP000815677"/>
    </source>
</evidence>
<feature type="region of interest" description="Disordered" evidence="1">
    <location>
        <begin position="1"/>
        <end position="55"/>
    </location>
</feature>
<feature type="region of interest" description="Disordered" evidence="1">
    <location>
        <begin position="225"/>
        <end position="244"/>
    </location>
</feature>
<evidence type="ECO:0000256" key="1">
    <source>
        <dbReference type="SAM" id="MobiDB-lite"/>
    </source>
</evidence>
<feature type="compositionally biased region" description="Basic and acidic residues" evidence="1">
    <location>
        <begin position="1"/>
        <end position="24"/>
    </location>
</feature>
<gene>
    <name evidence="2" type="ORF">MCHLO_07292</name>
</gene>
<evidence type="ECO:0000313" key="2">
    <source>
        <dbReference type="EMBL" id="GAT50009.1"/>
    </source>
</evidence>
<organism evidence="2 3">
    <name type="scientific">Mycena chlorophos</name>
    <name type="common">Agaric fungus</name>
    <name type="synonym">Agaricus chlorophos</name>
    <dbReference type="NCBI Taxonomy" id="658473"/>
    <lineage>
        <taxon>Eukaryota</taxon>
        <taxon>Fungi</taxon>
        <taxon>Dikarya</taxon>
        <taxon>Basidiomycota</taxon>
        <taxon>Agaricomycotina</taxon>
        <taxon>Agaricomycetes</taxon>
        <taxon>Agaricomycetidae</taxon>
        <taxon>Agaricales</taxon>
        <taxon>Marasmiineae</taxon>
        <taxon>Mycenaceae</taxon>
        <taxon>Mycena</taxon>
    </lineage>
</organism>
<accession>A0ABQ0LFW3</accession>
<dbReference type="Proteomes" id="UP000815677">
    <property type="component" value="Unassembled WGS sequence"/>
</dbReference>
<protein>
    <submittedName>
        <fullName evidence="2">Uncharacterized protein</fullName>
    </submittedName>
</protein>
<feature type="compositionally biased region" description="Polar residues" evidence="1">
    <location>
        <begin position="308"/>
        <end position="322"/>
    </location>
</feature>
<keyword evidence="3" id="KW-1185">Reference proteome</keyword>
<name>A0ABQ0LFW3_MYCCL</name>
<sequence length="421" mass="45498">MSKNDADEARGTYERVRGTSERHAGRNGRANGGGRVRTGRMTVDDTTGHGPASLSPCRWQRILGRQVDDGGAHRRARRPDRVVQQRRNVFSSQQTTELFVNASTAREEHAVAVVRQRVLGPAFATVATAVLPTVGAWAAASLALLPESKTIHNGARSSIDHLPSPLRLGASVAYTLYRSLGARLEASLQDFEASIDDHAKRTFLSPTHISNIPFTVSALRKTGSPFPRQPFEDEPPALSPYASASGSATATRMVGYPEKKCLGKPILDLQDTHRQVSRSSGRRPNLPLHRISNICFVVSALLAASSSPQNRPCTSASVSNPASLLGYPDRQPHGREVRTRIERLAVGHRIVRGQAAPEAHSGSAGEYPPSLAFDMVGPVYLEAWFVAKPSETRMDHILSSALAAAVQFALLTYWTANGSNP</sequence>